<keyword evidence="3" id="KW-1185">Reference proteome</keyword>
<organism evidence="2 3">
    <name type="scientific">Oxalobacter vibrioformis</name>
    <dbReference type="NCBI Taxonomy" id="933080"/>
    <lineage>
        <taxon>Bacteria</taxon>
        <taxon>Pseudomonadati</taxon>
        <taxon>Pseudomonadota</taxon>
        <taxon>Betaproteobacteria</taxon>
        <taxon>Burkholderiales</taxon>
        <taxon>Oxalobacteraceae</taxon>
        <taxon>Oxalobacter</taxon>
    </lineage>
</organism>
<accession>A0A9E9LWR4</accession>
<reference evidence="2" key="1">
    <citation type="journal article" date="2022" name="Front. Microbiol.">
        <title>New perspectives on an old grouping: The genomic and phenotypic variability of Oxalobacter formigenes and the implications for calcium oxalate stone prevention.</title>
        <authorList>
            <person name="Chmiel J.A."/>
            <person name="Carr C."/>
            <person name="Stuivenberg G.A."/>
            <person name="Venema R."/>
            <person name="Chanyi R.M."/>
            <person name="Al K.F."/>
            <person name="Giguere D."/>
            <person name="Say H."/>
            <person name="Akouris P.P."/>
            <person name="Dominguez Romero S.A."/>
            <person name="Kwong A."/>
            <person name="Tai V."/>
            <person name="Koval S.F."/>
            <person name="Razvi H."/>
            <person name="Bjazevic J."/>
            <person name="Burton J.P."/>
        </authorList>
    </citation>
    <scope>NUCLEOTIDE SEQUENCE</scope>
    <source>
        <strain evidence="2">WoOx3</strain>
    </source>
</reference>
<dbReference type="InterPro" id="IPR055247">
    <property type="entry name" value="InsJ-like_HTH"/>
</dbReference>
<gene>
    <name evidence="2" type="ORF">NB640_10720</name>
</gene>
<proteinExistence type="predicted"/>
<sequence length="105" mass="11898">MGKKKYSLEFKREVALHYPNSGEGARRTGKRFGIDAKSGMAAACTVSRWERLYRQGGIIALQSNRKGRPRLSEKKANPVNTMTALFLNSKPSRKRLSIFARRMPI</sequence>
<dbReference type="RefSeq" id="WP_269308691.1">
    <property type="nucleotide sequence ID" value="NZ_CP098242.1"/>
</dbReference>
<dbReference type="KEGG" id="ovb:NB640_10720"/>
<dbReference type="AlphaFoldDB" id="A0A9E9LWR4"/>
<evidence type="ECO:0000259" key="1">
    <source>
        <dbReference type="Pfam" id="PF13518"/>
    </source>
</evidence>
<dbReference type="SUPFAM" id="SSF48295">
    <property type="entry name" value="TrpR-like"/>
    <property type="match status" value="1"/>
</dbReference>
<dbReference type="GO" id="GO:0043565">
    <property type="term" value="F:sequence-specific DNA binding"/>
    <property type="evidence" value="ECO:0007669"/>
    <property type="project" value="InterPro"/>
</dbReference>
<evidence type="ECO:0000313" key="3">
    <source>
        <dbReference type="Proteomes" id="UP001156215"/>
    </source>
</evidence>
<dbReference type="EMBL" id="CP098242">
    <property type="protein sequence ID" value="WAW09686.1"/>
    <property type="molecule type" value="Genomic_DNA"/>
</dbReference>
<dbReference type="InterPro" id="IPR010921">
    <property type="entry name" value="Trp_repressor/repl_initiator"/>
</dbReference>
<feature type="domain" description="Insertion element IS150 protein InsJ-like helix-turn-helix" evidence="1">
    <location>
        <begin position="13"/>
        <end position="70"/>
    </location>
</feature>
<name>A0A9E9LWR4_9BURK</name>
<evidence type="ECO:0000313" key="2">
    <source>
        <dbReference type="EMBL" id="WAW09686.1"/>
    </source>
</evidence>
<protein>
    <submittedName>
        <fullName evidence="2">Helix-turn-helix domain containing protein</fullName>
    </submittedName>
</protein>
<dbReference type="Proteomes" id="UP001156215">
    <property type="component" value="Chromosome"/>
</dbReference>
<dbReference type="Pfam" id="PF13518">
    <property type="entry name" value="HTH_28"/>
    <property type="match status" value="1"/>
</dbReference>